<feature type="transmembrane region" description="Helical" evidence="1">
    <location>
        <begin position="20"/>
        <end position="43"/>
    </location>
</feature>
<keyword evidence="1" id="KW-1133">Transmembrane helix</keyword>
<name>A0ABP6MHB7_9ACTN</name>
<dbReference type="EMBL" id="BAAAUG010000069">
    <property type="protein sequence ID" value="GAA3113761.1"/>
    <property type="molecule type" value="Genomic_DNA"/>
</dbReference>
<evidence type="ECO:0000256" key="1">
    <source>
        <dbReference type="SAM" id="Phobius"/>
    </source>
</evidence>
<accession>A0ABP6MHB7</accession>
<sequence>MPITLYVTVADPVGTSPPENLAVAVAVHLCSVVTDAAMLRVLVRTRIRVTECSAQPVGFEFRAEHLSRAKAASWHSVEGAMILL</sequence>
<proteinExistence type="predicted"/>
<dbReference type="Proteomes" id="UP001501637">
    <property type="component" value="Unassembled WGS sequence"/>
</dbReference>
<protein>
    <submittedName>
        <fullName evidence="2">Uncharacterized protein</fullName>
    </submittedName>
</protein>
<comment type="caution">
    <text evidence="2">The sequence shown here is derived from an EMBL/GenBank/DDBJ whole genome shotgun (WGS) entry which is preliminary data.</text>
</comment>
<keyword evidence="3" id="KW-1185">Reference proteome</keyword>
<keyword evidence="1" id="KW-0812">Transmembrane</keyword>
<keyword evidence="1" id="KW-0472">Membrane</keyword>
<evidence type="ECO:0000313" key="2">
    <source>
        <dbReference type="EMBL" id="GAA3113761.1"/>
    </source>
</evidence>
<gene>
    <name evidence="2" type="ORF">GCM10010449_39970</name>
</gene>
<evidence type="ECO:0000313" key="3">
    <source>
        <dbReference type="Proteomes" id="UP001501637"/>
    </source>
</evidence>
<reference evidence="3" key="1">
    <citation type="journal article" date="2019" name="Int. J. Syst. Evol. Microbiol.">
        <title>The Global Catalogue of Microorganisms (GCM) 10K type strain sequencing project: providing services to taxonomists for standard genome sequencing and annotation.</title>
        <authorList>
            <consortium name="The Broad Institute Genomics Platform"/>
            <consortium name="The Broad Institute Genome Sequencing Center for Infectious Disease"/>
            <person name="Wu L."/>
            <person name="Ma J."/>
        </authorList>
    </citation>
    <scope>NUCLEOTIDE SEQUENCE [LARGE SCALE GENOMIC DNA]</scope>
    <source>
        <strain evidence="3">JCM 9092</strain>
    </source>
</reference>
<organism evidence="2 3">
    <name type="scientific">Streptomyces rectiviolaceus</name>
    <dbReference type="NCBI Taxonomy" id="332591"/>
    <lineage>
        <taxon>Bacteria</taxon>
        <taxon>Bacillati</taxon>
        <taxon>Actinomycetota</taxon>
        <taxon>Actinomycetes</taxon>
        <taxon>Kitasatosporales</taxon>
        <taxon>Streptomycetaceae</taxon>
        <taxon>Streptomyces</taxon>
    </lineage>
</organism>